<accession>A0A7W5AAE9</accession>
<name>A0A7W5AAE9_9ACTN</name>
<dbReference type="Pfam" id="PF21983">
    <property type="entry name" value="NikA-like"/>
    <property type="match status" value="1"/>
</dbReference>
<dbReference type="Proteomes" id="UP000577707">
    <property type="component" value="Unassembled WGS sequence"/>
</dbReference>
<evidence type="ECO:0000313" key="2">
    <source>
        <dbReference type="EMBL" id="MBB3092204.1"/>
    </source>
</evidence>
<feature type="region of interest" description="Disordered" evidence="1">
    <location>
        <begin position="1"/>
        <end position="31"/>
    </location>
</feature>
<dbReference type="EMBL" id="JACHXG010000017">
    <property type="protein sequence ID" value="MBB3092204.1"/>
    <property type="molecule type" value="Genomic_DNA"/>
</dbReference>
<evidence type="ECO:0000256" key="1">
    <source>
        <dbReference type="SAM" id="MobiDB-lite"/>
    </source>
</evidence>
<evidence type="ECO:0000313" key="3">
    <source>
        <dbReference type="Proteomes" id="UP000577707"/>
    </source>
</evidence>
<dbReference type="RefSeq" id="WP_183551835.1">
    <property type="nucleotide sequence ID" value="NZ_BMQT01000017.1"/>
</dbReference>
<sequence length="152" mass="16728">MTTDDSKEPISEVAARPTRRRRRQEGGRPIRPNVRLTVEEDARLQILAAAQHVSVPKLLIDSALSGSTVAAVQQQELVQELFKMNRLLANIANNVNQIAHATNTASKAIRKGEVNADIEEMVAAELPRLPAVTAAVRKVALRIEDVLDEMSY</sequence>
<comment type="caution">
    <text evidence="2">The sequence shown here is derived from an EMBL/GenBank/DDBJ whole genome shotgun (WGS) entry which is preliminary data.</text>
</comment>
<evidence type="ECO:0008006" key="4">
    <source>
        <dbReference type="Google" id="ProtNLM"/>
    </source>
</evidence>
<protein>
    <recommendedName>
        <fullName evidence="4">Plasmid mobilization relaxosome protein MobC</fullName>
    </recommendedName>
</protein>
<feature type="compositionally biased region" description="Basic and acidic residues" evidence="1">
    <location>
        <begin position="1"/>
        <end position="10"/>
    </location>
</feature>
<proteinExistence type="predicted"/>
<organism evidence="2 3">
    <name type="scientific">Nocardioides albus</name>
    <dbReference type="NCBI Taxonomy" id="1841"/>
    <lineage>
        <taxon>Bacteria</taxon>
        <taxon>Bacillati</taxon>
        <taxon>Actinomycetota</taxon>
        <taxon>Actinomycetes</taxon>
        <taxon>Propionibacteriales</taxon>
        <taxon>Nocardioidaceae</taxon>
        <taxon>Nocardioides</taxon>
    </lineage>
</organism>
<keyword evidence="3" id="KW-1185">Reference proteome</keyword>
<reference evidence="2 3" key="1">
    <citation type="submission" date="2020-08" db="EMBL/GenBank/DDBJ databases">
        <title>Genomic Encyclopedia of Type Strains, Phase III (KMG-III): the genomes of soil and plant-associated and newly described type strains.</title>
        <authorList>
            <person name="Whitman W."/>
        </authorList>
    </citation>
    <scope>NUCLEOTIDE SEQUENCE [LARGE SCALE GENOMIC DNA]</scope>
    <source>
        <strain evidence="2 3">CECT 3302</strain>
    </source>
</reference>
<dbReference type="AlphaFoldDB" id="A0A7W5AAE9"/>
<dbReference type="InterPro" id="IPR053842">
    <property type="entry name" value="NikA-like"/>
</dbReference>
<gene>
    <name evidence="2" type="ORF">FHS12_005181</name>
</gene>